<organism evidence="1">
    <name type="scientific">Brachypodium distachyon</name>
    <name type="common">Purple false brome</name>
    <name type="synonym">Trachynia distachya</name>
    <dbReference type="NCBI Taxonomy" id="15368"/>
    <lineage>
        <taxon>Eukaryota</taxon>
        <taxon>Viridiplantae</taxon>
        <taxon>Streptophyta</taxon>
        <taxon>Embryophyta</taxon>
        <taxon>Tracheophyta</taxon>
        <taxon>Spermatophyta</taxon>
        <taxon>Magnoliopsida</taxon>
        <taxon>Liliopsida</taxon>
        <taxon>Poales</taxon>
        <taxon>Poaceae</taxon>
        <taxon>BOP clade</taxon>
        <taxon>Pooideae</taxon>
        <taxon>Stipodae</taxon>
        <taxon>Brachypodieae</taxon>
        <taxon>Brachypodium</taxon>
    </lineage>
</organism>
<evidence type="ECO:0000313" key="2">
    <source>
        <dbReference type="EnsemblPlants" id="KQJ81804"/>
    </source>
</evidence>
<keyword evidence="3" id="KW-1185">Reference proteome</keyword>
<dbReference type="AlphaFoldDB" id="A0A0Q3E6H6"/>
<dbReference type="InParanoid" id="A0A0Q3E6H6"/>
<name>A0A0Q3E6H6_BRADI</name>
<evidence type="ECO:0000313" key="1">
    <source>
        <dbReference type="EMBL" id="KQJ81804.1"/>
    </source>
</evidence>
<reference evidence="1" key="2">
    <citation type="submission" date="2017-06" db="EMBL/GenBank/DDBJ databases">
        <title>WGS assembly of Brachypodium distachyon.</title>
        <authorList>
            <consortium name="The International Brachypodium Initiative"/>
            <person name="Lucas S."/>
            <person name="Harmon-Smith M."/>
            <person name="Lail K."/>
            <person name="Tice H."/>
            <person name="Grimwood J."/>
            <person name="Bruce D."/>
            <person name="Barry K."/>
            <person name="Shu S."/>
            <person name="Lindquist E."/>
            <person name="Wang M."/>
            <person name="Pitluck S."/>
            <person name="Vogel J.P."/>
            <person name="Garvin D.F."/>
            <person name="Mockler T.C."/>
            <person name="Schmutz J."/>
            <person name="Rokhsar D."/>
            <person name="Bevan M.W."/>
        </authorList>
    </citation>
    <scope>NUCLEOTIDE SEQUENCE</scope>
    <source>
        <strain evidence="1">Bd21</strain>
    </source>
</reference>
<dbReference type="Gramene" id="KQJ81804">
    <property type="protein sequence ID" value="KQJ81804"/>
    <property type="gene ID" value="BRADI_5g03201v3"/>
</dbReference>
<dbReference type="Proteomes" id="UP000008810">
    <property type="component" value="Chromosome 5"/>
</dbReference>
<gene>
    <name evidence="1" type="ORF">BRADI_5g03201v3</name>
</gene>
<protein>
    <submittedName>
        <fullName evidence="1 2">Uncharacterized protein</fullName>
    </submittedName>
</protein>
<proteinExistence type="predicted"/>
<accession>A0A0Q3E6H6</accession>
<reference evidence="1 2" key="1">
    <citation type="journal article" date="2010" name="Nature">
        <title>Genome sequencing and analysis of the model grass Brachypodium distachyon.</title>
        <authorList>
            <consortium name="International Brachypodium Initiative"/>
        </authorList>
    </citation>
    <scope>NUCLEOTIDE SEQUENCE [LARGE SCALE GENOMIC DNA]</scope>
    <source>
        <strain evidence="1 2">Bd21</strain>
    </source>
</reference>
<dbReference type="EnsemblPlants" id="KQJ81804">
    <property type="protein sequence ID" value="KQJ81804"/>
    <property type="gene ID" value="BRADI_5g03201v3"/>
</dbReference>
<evidence type="ECO:0000313" key="3">
    <source>
        <dbReference type="Proteomes" id="UP000008810"/>
    </source>
</evidence>
<dbReference type="EMBL" id="CM000884">
    <property type="protein sequence ID" value="KQJ81804.1"/>
    <property type="molecule type" value="Genomic_DNA"/>
</dbReference>
<sequence length="114" mass="13003">MMFPRFLLSAVVAAGRWRHKDFRRHPCMRLSYSCFFQQRTSKLAGLGPIVASFPATAVLGIDSMPNALSPSRSSCHCHDPSFSMALSWLGPSLHRCMWLALLNMVVYRYRYMTT</sequence>
<reference evidence="2" key="3">
    <citation type="submission" date="2018-08" db="UniProtKB">
        <authorList>
            <consortium name="EnsemblPlants"/>
        </authorList>
    </citation>
    <scope>IDENTIFICATION</scope>
    <source>
        <strain evidence="2">cv. Bd21</strain>
    </source>
</reference>